<dbReference type="RefSeq" id="WP_009181883.1">
    <property type="nucleotide sequence ID" value="NZ_CM001368.1"/>
</dbReference>
<dbReference type="SUPFAM" id="SSF47226">
    <property type="entry name" value="Histidine-containing phosphotransfer domain, HPT domain"/>
    <property type="match status" value="1"/>
</dbReference>
<evidence type="ECO:0000313" key="5">
    <source>
        <dbReference type="Proteomes" id="UP000004662"/>
    </source>
</evidence>
<name>G7Q727_9BACT</name>
<evidence type="ECO:0000256" key="2">
    <source>
        <dbReference type="SAM" id="MobiDB-lite"/>
    </source>
</evidence>
<dbReference type="InterPro" id="IPR008207">
    <property type="entry name" value="Sig_transdc_His_kin_Hpt_dom"/>
</dbReference>
<evidence type="ECO:0000313" key="4">
    <source>
        <dbReference type="EMBL" id="EHJ48510.1"/>
    </source>
</evidence>
<dbReference type="OrthoDB" id="2079555at2"/>
<sequence>MDQMDDEIMAMFVEDTREHLADIEAALMDMDRAGADIDEELVNKVFRAAHSIKGGAGFLNLGNVRDLAHKLENLLHMVRSREIVPDTRIINKLLAGFDRLLALVEAAQASDAEDISELLADLSLLATQHLTTEQRAEATATLPIALPGGEVVFTEEALGVRQAVSGGKNLYLVEYDLIHDVQARGKTPLDIITTMESSGLIVDCRMELAAVGDLDAEPVNRIPFYVLYASIVEPDIVGYLFALDAKRIHPVDLDALCGNAAGCGDAQEAAPAPAPAAPPTPTPKAAARAGIPARQTRQAFGPWELVLAGNTATLRLAGGPADAASAREALLEGLAQGAGVTIEWNDPAGVDLALVQVVVAAGRTFAARGLALGHAGGPPAALSATARRAGITAESLAAVGLPAGLLLAS</sequence>
<dbReference type="eggNOG" id="COG2198">
    <property type="taxonomic scope" value="Bacteria"/>
</dbReference>
<dbReference type="Gene3D" id="1.20.120.160">
    <property type="entry name" value="HPT domain"/>
    <property type="match status" value="1"/>
</dbReference>
<reference evidence="5" key="1">
    <citation type="journal article" date="2015" name="Genome Announc.">
        <title>High-Quality Draft Genome Sequence of Desulfovibrio carbinoliphilus FW-101-2B, an Organic Acid-Oxidizing Sulfate-Reducing Bacterium Isolated from Uranium(VI)-Contaminated Groundwater.</title>
        <authorList>
            <person name="Ramsay B.D."/>
            <person name="Hwang C."/>
            <person name="Woo H.L."/>
            <person name="Carroll S.L."/>
            <person name="Lucas S."/>
            <person name="Han J."/>
            <person name="Lapidus A.L."/>
            <person name="Cheng J.F."/>
            <person name="Goodwin L.A."/>
            <person name="Pitluck S."/>
            <person name="Peters L."/>
            <person name="Chertkov O."/>
            <person name="Held B."/>
            <person name="Detter J.C."/>
            <person name="Han C.S."/>
            <person name="Tapia R."/>
            <person name="Land M.L."/>
            <person name="Hauser L.J."/>
            <person name="Kyrpides N.C."/>
            <person name="Ivanova N.N."/>
            <person name="Mikhailova N."/>
            <person name="Pagani I."/>
            <person name="Woyke T."/>
            <person name="Arkin A.P."/>
            <person name="Dehal P."/>
            <person name="Chivian D."/>
            <person name="Criddle C.S."/>
            <person name="Wu W."/>
            <person name="Chakraborty R."/>
            <person name="Hazen T.C."/>
            <person name="Fields M.W."/>
        </authorList>
    </citation>
    <scope>NUCLEOTIDE SEQUENCE [LARGE SCALE GENOMIC DNA]</scope>
    <source>
        <strain evidence="5">FW-101-2B</strain>
    </source>
</reference>
<dbReference type="GO" id="GO:0000160">
    <property type="term" value="P:phosphorelay signal transduction system"/>
    <property type="evidence" value="ECO:0007669"/>
    <property type="project" value="InterPro"/>
</dbReference>
<keyword evidence="5" id="KW-1185">Reference proteome</keyword>
<dbReference type="PANTHER" id="PTHR43395">
    <property type="entry name" value="SENSOR HISTIDINE KINASE CHEA"/>
    <property type="match status" value="1"/>
</dbReference>
<gene>
    <name evidence="4" type="ORF">DFW101_2506</name>
</gene>
<keyword evidence="1" id="KW-0597">Phosphoprotein</keyword>
<dbReference type="HOGENOM" id="CLU_711199_0_0_7"/>
<dbReference type="InterPro" id="IPR036641">
    <property type="entry name" value="HPT_dom_sf"/>
</dbReference>
<dbReference type="AlphaFoldDB" id="G7Q727"/>
<dbReference type="PANTHER" id="PTHR43395:SF8">
    <property type="entry name" value="HISTIDINE KINASE"/>
    <property type="match status" value="1"/>
</dbReference>
<dbReference type="STRING" id="694327.DFW101_2506"/>
<evidence type="ECO:0000256" key="1">
    <source>
        <dbReference type="PROSITE-ProRule" id="PRU00110"/>
    </source>
</evidence>
<protein>
    <submittedName>
        <fullName evidence="4">Hpt protein</fullName>
    </submittedName>
</protein>
<feature type="modified residue" description="Phosphohistidine" evidence="1">
    <location>
        <position position="50"/>
    </location>
</feature>
<dbReference type="GO" id="GO:0004672">
    <property type="term" value="F:protein kinase activity"/>
    <property type="evidence" value="ECO:0007669"/>
    <property type="project" value="UniProtKB-ARBA"/>
</dbReference>
<dbReference type="PROSITE" id="PS50894">
    <property type="entry name" value="HPT"/>
    <property type="match status" value="1"/>
</dbReference>
<feature type="region of interest" description="Disordered" evidence="2">
    <location>
        <begin position="267"/>
        <end position="291"/>
    </location>
</feature>
<feature type="compositionally biased region" description="Pro residues" evidence="2">
    <location>
        <begin position="272"/>
        <end position="282"/>
    </location>
</feature>
<organism evidence="4 5">
    <name type="scientific">Solidesulfovibrio carbinoliphilus subsp. oakridgensis</name>
    <dbReference type="NCBI Taxonomy" id="694327"/>
    <lineage>
        <taxon>Bacteria</taxon>
        <taxon>Pseudomonadati</taxon>
        <taxon>Thermodesulfobacteriota</taxon>
        <taxon>Desulfovibrionia</taxon>
        <taxon>Desulfovibrionales</taxon>
        <taxon>Desulfovibrionaceae</taxon>
        <taxon>Solidesulfovibrio</taxon>
    </lineage>
</organism>
<dbReference type="InterPro" id="IPR051315">
    <property type="entry name" value="Bact_Chemotaxis_CheA"/>
</dbReference>
<dbReference type="SMART" id="SM00073">
    <property type="entry name" value="HPT"/>
    <property type="match status" value="1"/>
</dbReference>
<proteinExistence type="predicted"/>
<dbReference type="EMBL" id="CM001368">
    <property type="protein sequence ID" value="EHJ48510.1"/>
    <property type="molecule type" value="Genomic_DNA"/>
</dbReference>
<dbReference type="CDD" id="cd00088">
    <property type="entry name" value="HPT"/>
    <property type="match status" value="1"/>
</dbReference>
<dbReference type="Proteomes" id="UP000004662">
    <property type="component" value="Chromosome"/>
</dbReference>
<accession>G7Q727</accession>
<feature type="domain" description="HPt" evidence="3">
    <location>
        <begin position="1"/>
        <end position="107"/>
    </location>
</feature>
<dbReference type="Pfam" id="PF01627">
    <property type="entry name" value="Hpt"/>
    <property type="match status" value="1"/>
</dbReference>
<evidence type="ECO:0000259" key="3">
    <source>
        <dbReference type="PROSITE" id="PS50894"/>
    </source>
</evidence>